<dbReference type="InterPro" id="IPR043992">
    <property type="entry name" value="SLT_3"/>
</dbReference>
<feature type="domain" description="Transglycosylase SLT" evidence="1">
    <location>
        <begin position="86"/>
        <end position="174"/>
    </location>
</feature>
<sequence>MKKDKKFLIGLLASLGLSSVFLNISNAQGVETNLKNDKYATFTAEAVFLLSRPDHLNKPSRDNVRTLAEYQDKGQLTDIELKTLLSACGFEDKHLVEAWAIAKKESMGNALAFNGNKKTGDSSYGLFQINMIGALNDDRKEKYNLEYTSQLLNPSINCQVAYIMSDGGNDWGPWKGLTSKTREFMYQFPRD</sequence>
<protein>
    <submittedName>
        <fullName evidence="2">Transglycosylase SLT domain 1</fullName>
    </submittedName>
</protein>
<organism evidence="2">
    <name type="scientific">uncultured Caudovirales phage</name>
    <dbReference type="NCBI Taxonomy" id="2100421"/>
    <lineage>
        <taxon>Viruses</taxon>
        <taxon>Duplodnaviria</taxon>
        <taxon>Heunggongvirae</taxon>
        <taxon>Uroviricota</taxon>
        <taxon>Caudoviricetes</taxon>
        <taxon>Peduoviridae</taxon>
        <taxon>Maltschvirus</taxon>
        <taxon>Maltschvirus maltsch</taxon>
    </lineage>
</organism>
<gene>
    <name evidence="2" type="ORF">UFOVP828_49</name>
</gene>
<proteinExistence type="predicted"/>
<dbReference type="Gene3D" id="1.10.530.10">
    <property type="match status" value="1"/>
</dbReference>
<dbReference type="EMBL" id="LR796766">
    <property type="protein sequence ID" value="CAB4164592.1"/>
    <property type="molecule type" value="Genomic_DNA"/>
</dbReference>
<evidence type="ECO:0000259" key="1">
    <source>
        <dbReference type="Pfam" id="PF18896"/>
    </source>
</evidence>
<dbReference type="InterPro" id="IPR023346">
    <property type="entry name" value="Lysozyme-like_dom_sf"/>
</dbReference>
<evidence type="ECO:0000313" key="2">
    <source>
        <dbReference type="EMBL" id="CAB4164592.1"/>
    </source>
</evidence>
<accession>A0A6J5P0H7</accession>
<dbReference type="Pfam" id="PF18896">
    <property type="entry name" value="SLT_3"/>
    <property type="match status" value="1"/>
</dbReference>
<reference evidence="2" key="1">
    <citation type="submission" date="2020-04" db="EMBL/GenBank/DDBJ databases">
        <authorList>
            <person name="Chiriac C."/>
            <person name="Salcher M."/>
            <person name="Ghai R."/>
            <person name="Kavagutti S V."/>
        </authorList>
    </citation>
    <scope>NUCLEOTIDE SEQUENCE</scope>
</reference>
<name>A0A6J5P0H7_9CAUD</name>
<dbReference type="SUPFAM" id="SSF53955">
    <property type="entry name" value="Lysozyme-like"/>
    <property type="match status" value="1"/>
</dbReference>